<dbReference type="GO" id="GO:0005737">
    <property type="term" value="C:cytoplasm"/>
    <property type="evidence" value="ECO:0007669"/>
    <property type="project" value="UniProtKB-SubCell"/>
</dbReference>
<evidence type="ECO:0000256" key="6">
    <source>
        <dbReference type="ARBA" id="ARBA00022833"/>
    </source>
</evidence>
<evidence type="ECO:0000256" key="13">
    <source>
        <dbReference type="SAM" id="MobiDB-lite"/>
    </source>
</evidence>
<evidence type="ECO:0000256" key="5">
    <source>
        <dbReference type="ARBA" id="ARBA00022771"/>
    </source>
</evidence>
<keyword evidence="8 11" id="KW-0143">Chaperone</keyword>
<dbReference type="SUPFAM" id="SSF57938">
    <property type="entry name" value="DnaJ/Hsp40 cysteine-rich domain"/>
    <property type="match status" value="1"/>
</dbReference>
<dbReference type="SMART" id="SM00271">
    <property type="entry name" value="DnaJ"/>
    <property type="match status" value="1"/>
</dbReference>
<dbReference type="PANTHER" id="PTHR43096:SF54">
    <property type="entry name" value="CHAPERONE PROTEIN DNAJ 1"/>
    <property type="match status" value="1"/>
</dbReference>
<dbReference type="FunFam" id="2.60.260.20:FF:000005">
    <property type="entry name" value="Chaperone protein dnaJ 1, mitochondrial"/>
    <property type="match status" value="1"/>
</dbReference>
<feature type="binding site" evidence="11">
    <location>
        <position position="214"/>
    </location>
    <ligand>
        <name>Zn(2+)</name>
        <dbReference type="ChEBI" id="CHEBI:29105"/>
        <label>2</label>
    </ligand>
</feature>
<feature type="repeat" description="CXXCXGXG motif" evidence="11">
    <location>
        <begin position="174"/>
        <end position="181"/>
    </location>
</feature>
<name>A0A1H2N252_9ACTN</name>
<evidence type="ECO:0000256" key="11">
    <source>
        <dbReference type="HAMAP-Rule" id="MF_01152"/>
    </source>
</evidence>
<comment type="similarity">
    <text evidence="9 11">Belongs to the DnaJ family.</text>
</comment>
<feature type="domain" description="J" evidence="14">
    <location>
        <begin position="10"/>
        <end position="75"/>
    </location>
</feature>
<dbReference type="CDD" id="cd10719">
    <property type="entry name" value="DnaJ_zf"/>
    <property type="match status" value="1"/>
</dbReference>
<sequence length="393" mass="41169">MSTKDWIEKDFYKVLGVSKDATPEEIKKAYRKLARDNHPDQNPGNPAAEQRFKDVSEANDVLSHTEKRKEYDEARRLFGGGGFRFPGAGGQRSGGAGPSMEDLFRNASGGDAGLGDLFGGLFGGQGGGQARTQRYSASRGPRRGSDVEGEVTVDFTDSINGVTVPMQMVSDAACDACHGTGAKAGTVPKVCPTCEGSGMQTSASGGVFAVTEPCRDCRGRGMVVEDPCPVCHGSGRARSTRTMQVRIPAGVTDGQRIRLKGKGGAGENGGAAGDLYVVVHVSQHAVFGRKGDNLTLTAPVTFNEAALGAEIEVPTLDGAPVTLRVPQGTPNGRTFRVRGKGVSKRDGGRGDLLVTVEVVVPQTLNDQAREALTSYGEAVGVGNPRAKLFARTS</sequence>
<protein>
    <recommendedName>
        <fullName evidence="10 11">Chaperone protein DnaJ</fullName>
    </recommendedName>
</protein>
<feature type="binding site" evidence="11">
    <location>
        <position position="231"/>
    </location>
    <ligand>
        <name>Zn(2+)</name>
        <dbReference type="ChEBI" id="CHEBI:29105"/>
        <label>1</label>
    </ligand>
</feature>
<dbReference type="SUPFAM" id="SSF49493">
    <property type="entry name" value="HSP40/DnaJ peptide-binding domain"/>
    <property type="match status" value="2"/>
</dbReference>
<dbReference type="PROSITE" id="PS50076">
    <property type="entry name" value="DNAJ_2"/>
    <property type="match status" value="1"/>
</dbReference>
<feature type="region of interest" description="Disordered" evidence="13">
    <location>
        <begin position="33"/>
        <end position="67"/>
    </location>
</feature>
<evidence type="ECO:0000259" key="14">
    <source>
        <dbReference type="PROSITE" id="PS50076"/>
    </source>
</evidence>
<feature type="repeat" description="CXXCXGXG motif" evidence="11">
    <location>
        <begin position="228"/>
        <end position="235"/>
    </location>
</feature>
<dbReference type="PROSITE" id="PS51188">
    <property type="entry name" value="ZF_CR"/>
    <property type="match status" value="1"/>
</dbReference>
<dbReference type="Proteomes" id="UP000198825">
    <property type="component" value="Chromosome I"/>
</dbReference>
<dbReference type="CDD" id="cd10747">
    <property type="entry name" value="DnaJ_C"/>
    <property type="match status" value="1"/>
</dbReference>
<reference evidence="17" key="1">
    <citation type="submission" date="2016-10" db="EMBL/GenBank/DDBJ databases">
        <authorList>
            <person name="Varghese N."/>
            <person name="Submissions S."/>
        </authorList>
    </citation>
    <scope>NUCLEOTIDE SEQUENCE [LARGE SCALE GENOMIC DNA]</scope>
    <source>
        <strain evidence="17">DSM 21743</strain>
    </source>
</reference>
<keyword evidence="4 11" id="KW-0677">Repeat</keyword>
<dbReference type="GO" id="GO:0031072">
    <property type="term" value="F:heat shock protein binding"/>
    <property type="evidence" value="ECO:0007669"/>
    <property type="project" value="InterPro"/>
</dbReference>
<dbReference type="InterPro" id="IPR002939">
    <property type="entry name" value="DnaJ_C"/>
</dbReference>
<dbReference type="STRING" id="546874.SAMN04488544_3128"/>
<evidence type="ECO:0000256" key="4">
    <source>
        <dbReference type="ARBA" id="ARBA00022737"/>
    </source>
</evidence>
<comment type="function">
    <text evidence="11">Participates actively in the response to hyperosmotic and heat shock by preventing the aggregation of stress-denatured proteins and by disaggregating proteins, also in an autonomous, DnaK-independent fashion. Unfolded proteins bind initially to DnaJ; upon interaction with the DnaJ-bound protein, DnaK hydrolyzes its bound ATP, resulting in the formation of a stable complex. GrpE releases ADP from DnaK; ATP binding to DnaK triggers the release of the substrate protein, thus completing the reaction cycle. Several rounds of ATP-dependent interactions between DnaJ, DnaK and GrpE are required for fully efficient folding. Also involved, together with DnaK and GrpE, in the DNA replication of plasmids through activation of initiation proteins.</text>
</comment>
<feature type="domain" description="CR-type" evidence="15">
    <location>
        <begin position="161"/>
        <end position="240"/>
    </location>
</feature>
<dbReference type="PANTHER" id="PTHR43096">
    <property type="entry name" value="DNAJ HOMOLOG 1, MITOCHONDRIAL-RELATED"/>
    <property type="match status" value="1"/>
</dbReference>
<evidence type="ECO:0000256" key="2">
    <source>
        <dbReference type="ARBA" id="ARBA00022705"/>
    </source>
</evidence>
<organism evidence="16 17">
    <name type="scientific">Microlunatus sagamiharensis</name>
    <dbReference type="NCBI Taxonomy" id="546874"/>
    <lineage>
        <taxon>Bacteria</taxon>
        <taxon>Bacillati</taxon>
        <taxon>Actinomycetota</taxon>
        <taxon>Actinomycetes</taxon>
        <taxon>Propionibacteriales</taxon>
        <taxon>Propionibacteriaceae</taxon>
        <taxon>Microlunatus</taxon>
    </lineage>
</organism>
<dbReference type="InterPro" id="IPR012724">
    <property type="entry name" value="DnaJ"/>
</dbReference>
<dbReference type="GO" id="GO:0051082">
    <property type="term" value="F:unfolded protein binding"/>
    <property type="evidence" value="ECO:0007669"/>
    <property type="project" value="UniProtKB-UniRule"/>
</dbReference>
<evidence type="ECO:0000313" key="17">
    <source>
        <dbReference type="Proteomes" id="UP000198825"/>
    </source>
</evidence>
<dbReference type="PRINTS" id="PR00625">
    <property type="entry name" value="JDOMAIN"/>
</dbReference>
<feature type="zinc finger region" description="CR-type" evidence="12">
    <location>
        <begin position="161"/>
        <end position="240"/>
    </location>
</feature>
<evidence type="ECO:0000256" key="9">
    <source>
        <dbReference type="ARBA" id="ARBA00061004"/>
    </source>
</evidence>
<dbReference type="OrthoDB" id="9779889at2"/>
<feature type="binding site" evidence="11">
    <location>
        <position position="177"/>
    </location>
    <ligand>
        <name>Zn(2+)</name>
        <dbReference type="ChEBI" id="CHEBI:29105"/>
        <label>1</label>
    </ligand>
</feature>
<comment type="domain">
    <text evidence="11">The J domain is necessary and sufficient to stimulate DnaK ATPase activity. Zinc center 1 plays an important role in the autonomous, DnaK-independent chaperone activity of DnaJ. Zinc center 2 is essential for interaction with DnaK and for DnaJ activity.</text>
</comment>
<keyword evidence="7 11" id="KW-0346">Stress response</keyword>
<dbReference type="NCBIfam" id="TIGR02349">
    <property type="entry name" value="DnaJ_bact"/>
    <property type="match status" value="1"/>
</dbReference>
<accession>A0A1H2N252</accession>
<dbReference type="SUPFAM" id="SSF46565">
    <property type="entry name" value="Chaperone J-domain"/>
    <property type="match status" value="1"/>
</dbReference>
<feature type="binding site" evidence="11">
    <location>
        <position position="228"/>
    </location>
    <ligand>
        <name>Zn(2+)</name>
        <dbReference type="ChEBI" id="CHEBI:29105"/>
        <label>1</label>
    </ligand>
</feature>
<comment type="subunit">
    <text evidence="11">Homodimer.</text>
</comment>
<keyword evidence="6 11" id="KW-0862">Zinc</keyword>
<feature type="binding site" evidence="11">
    <location>
        <position position="217"/>
    </location>
    <ligand>
        <name>Zn(2+)</name>
        <dbReference type="ChEBI" id="CHEBI:29105"/>
        <label>2</label>
    </ligand>
</feature>
<evidence type="ECO:0000256" key="7">
    <source>
        <dbReference type="ARBA" id="ARBA00023016"/>
    </source>
</evidence>
<dbReference type="GO" id="GO:0009408">
    <property type="term" value="P:response to heat"/>
    <property type="evidence" value="ECO:0007669"/>
    <property type="project" value="InterPro"/>
</dbReference>
<dbReference type="Pfam" id="PF01556">
    <property type="entry name" value="DnaJ_C"/>
    <property type="match status" value="1"/>
</dbReference>
<feature type="binding site" evidence="11">
    <location>
        <position position="194"/>
    </location>
    <ligand>
        <name>Zn(2+)</name>
        <dbReference type="ChEBI" id="CHEBI:29105"/>
        <label>2</label>
    </ligand>
</feature>
<dbReference type="NCBIfam" id="NF008035">
    <property type="entry name" value="PRK10767.1"/>
    <property type="match status" value="1"/>
</dbReference>
<dbReference type="InterPro" id="IPR036869">
    <property type="entry name" value="J_dom_sf"/>
</dbReference>
<dbReference type="GO" id="GO:0005524">
    <property type="term" value="F:ATP binding"/>
    <property type="evidence" value="ECO:0007669"/>
    <property type="project" value="InterPro"/>
</dbReference>
<proteinExistence type="inferred from homology"/>
<keyword evidence="3 11" id="KW-0479">Metal-binding</keyword>
<dbReference type="InterPro" id="IPR001623">
    <property type="entry name" value="DnaJ_domain"/>
</dbReference>
<comment type="subcellular location">
    <subcellularLocation>
        <location evidence="11">Cytoplasm</location>
    </subcellularLocation>
</comment>
<evidence type="ECO:0000256" key="10">
    <source>
        <dbReference type="ARBA" id="ARBA00067609"/>
    </source>
</evidence>
<dbReference type="Gene3D" id="1.10.287.110">
    <property type="entry name" value="DnaJ domain"/>
    <property type="match status" value="1"/>
</dbReference>
<dbReference type="AlphaFoldDB" id="A0A1H2N252"/>
<keyword evidence="17" id="KW-1185">Reference proteome</keyword>
<comment type="cofactor">
    <cofactor evidence="11">
        <name>Zn(2+)</name>
        <dbReference type="ChEBI" id="CHEBI:29105"/>
    </cofactor>
    <text evidence="11">Binds 2 Zn(2+) ions per monomer.</text>
</comment>
<keyword evidence="1 11" id="KW-0963">Cytoplasm</keyword>
<keyword evidence="5 11" id="KW-0863">Zinc-finger</keyword>
<dbReference type="GO" id="GO:0042026">
    <property type="term" value="P:protein refolding"/>
    <property type="evidence" value="ECO:0007669"/>
    <property type="project" value="TreeGrafter"/>
</dbReference>
<evidence type="ECO:0000256" key="1">
    <source>
        <dbReference type="ARBA" id="ARBA00022490"/>
    </source>
</evidence>
<evidence type="ECO:0000256" key="3">
    <source>
        <dbReference type="ARBA" id="ARBA00022723"/>
    </source>
</evidence>
<gene>
    <name evidence="11" type="primary">dnaJ</name>
    <name evidence="16" type="ORF">SAMN04488544_3128</name>
</gene>
<feature type="region of interest" description="Disordered" evidence="13">
    <location>
        <begin position="128"/>
        <end position="147"/>
    </location>
</feature>
<dbReference type="RefSeq" id="WP_091076216.1">
    <property type="nucleotide sequence ID" value="NZ_LT629799.1"/>
</dbReference>
<feature type="repeat" description="CXXCXGXG motif" evidence="11">
    <location>
        <begin position="191"/>
        <end position="198"/>
    </location>
</feature>
<evidence type="ECO:0000259" key="15">
    <source>
        <dbReference type="PROSITE" id="PS51188"/>
    </source>
</evidence>
<dbReference type="Gene3D" id="2.60.260.20">
    <property type="entry name" value="Urease metallochaperone UreE, N-terminal domain"/>
    <property type="match status" value="2"/>
</dbReference>
<evidence type="ECO:0000313" key="16">
    <source>
        <dbReference type="EMBL" id="SDU99241.1"/>
    </source>
</evidence>
<evidence type="ECO:0000256" key="12">
    <source>
        <dbReference type="PROSITE-ProRule" id="PRU00546"/>
    </source>
</evidence>
<dbReference type="InterPro" id="IPR001305">
    <property type="entry name" value="HSP_DnaJ_Cys-rich_dom"/>
</dbReference>
<dbReference type="HAMAP" id="MF_01152">
    <property type="entry name" value="DnaJ"/>
    <property type="match status" value="1"/>
</dbReference>
<dbReference type="GO" id="GO:0008270">
    <property type="term" value="F:zinc ion binding"/>
    <property type="evidence" value="ECO:0007669"/>
    <property type="project" value="UniProtKB-UniRule"/>
</dbReference>
<dbReference type="EMBL" id="LT629799">
    <property type="protein sequence ID" value="SDU99241.1"/>
    <property type="molecule type" value="Genomic_DNA"/>
</dbReference>
<dbReference type="FunFam" id="2.10.230.10:FF:000002">
    <property type="entry name" value="Molecular chaperone DnaJ"/>
    <property type="match status" value="1"/>
</dbReference>
<dbReference type="Gene3D" id="2.10.230.10">
    <property type="entry name" value="Heat shock protein DnaJ, cysteine-rich domain"/>
    <property type="match status" value="1"/>
</dbReference>
<dbReference type="Pfam" id="PF00684">
    <property type="entry name" value="DnaJ_CXXCXGXG"/>
    <property type="match status" value="1"/>
</dbReference>
<feature type="binding site" evidence="11">
    <location>
        <position position="191"/>
    </location>
    <ligand>
        <name>Zn(2+)</name>
        <dbReference type="ChEBI" id="CHEBI:29105"/>
        <label>2</label>
    </ligand>
</feature>
<keyword evidence="2 11" id="KW-0235">DNA replication</keyword>
<feature type="repeat" description="CXXCXGXG motif" evidence="11">
    <location>
        <begin position="214"/>
        <end position="221"/>
    </location>
</feature>
<evidence type="ECO:0000256" key="8">
    <source>
        <dbReference type="ARBA" id="ARBA00023186"/>
    </source>
</evidence>
<feature type="binding site" evidence="11">
    <location>
        <position position="174"/>
    </location>
    <ligand>
        <name>Zn(2+)</name>
        <dbReference type="ChEBI" id="CHEBI:29105"/>
        <label>1</label>
    </ligand>
</feature>
<dbReference type="Pfam" id="PF00226">
    <property type="entry name" value="DnaJ"/>
    <property type="match status" value="1"/>
</dbReference>
<dbReference type="CDD" id="cd06257">
    <property type="entry name" value="DnaJ"/>
    <property type="match status" value="1"/>
</dbReference>
<dbReference type="InterPro" id="IPR036410">
    <property type="entry name" value="HSP_DnaJ_Cys-rich_dom_sf"/>
</dbReference>
<dbReference type="GO" id="GO:0006260">
    <property type="term" value="P:DNA replication"/>
    <property type="evidence" value="ECO:0007669"/>
    <property type="project" value="UniProtKB-KW"/>
</dbReference>
<dbReference type="InterPro" id="IPR008971">
    <property type="entry name" value="HSP40/DnaJ_pept-bd"/>
</dbReference>